<gene>
    <name evidence="2" type="ORF">E7Z74_09460</name>
</gene>
<reference evidence="2" key="1">
    <citation type="submission" date="2019-04" db="EMBL/GenBank/DDBJ databases">
        <title>Evolution of Biomass-Degrading Anaerobic Consortia Revealed by Metagenomics.</title>
        <authorList>
            <person name="Peng X."/>
        </authorList>
    </citation>
    <scope>NUCLEOTIDE SEQUENCE</scope>
    <source>
        <strain evidence="2">SIG13</strain>
    </source>
</reference>
<feature type="domain" description="PIN" evidence="1">
    <location>
        <begin position="2"/>
        <end position="125"/>
    </location>
</feature>
<dbReference type="Gene3D" id="3.40.50.1010">
    <property type="entry name" value="5'-nuclease"/>
    <property type="match status" value="1"/>
</dbReference>
<dbReference type="PANTHER" id="PTHR38826">
    <property type="entry name" value="RIBONUCLEASE VAPC13"/>
    <property type="match status" value="1"/>
</dbReference>
<dbReference type="InterPro" id="IPR002716">
    <property type="entry name" value="PIN_dom"/>
</dbReference>
<evidence type="ECO:0000259" key="1">
    <source>
        <dbReference type="Pfam" id="PF01850"/>
    </source>
</evidence>
<comment type="caution">
    <text evidence="2">The sequence shown here is derived from an EMBL/GenBank/DDBJ whole genome shotgun (WGS) entry which is preliminary data.</text>
</comment>
<evidence type="ECO:0000313" key="2">
    <source>
        <dbReference type="EMBL" id="MBE6511462.1"/>
    </source>
</evidence>
<dbReference type="AlphaFoldDB" id="A0A8T3VJT4"/>
<organism evidence="2 3">
    <name type="scientific">Methanobrevibacter millerae</name>
    <dbReference type="NCBI Taxonomy" id="230361"/>
    <lineage>
        <taxon>Archaea</taxon>
        <taxon>Methanobacteriati</taxon>
        <taxon>Methanobacteriota</taxon>
        <taxon>Methanomada group</taxon>
        <taxon>Methanobacteria</taxon>
        <taxon>Methanobacteriales</taxon>
        <taxon>Methanobacteriaceae</taxon>
        <taxon>Methanobrevibacter</taxon>
    </lineage>
</organism>
<dbReference type="SUPFAM" id="SSF88723">
    <property type="entry name" value="PIN domain-like"/>
    <property type="match status" value="1"/>
</dbReference>
<dbReference type="EMBL" id="SUTF01000016">
    <property type="protein sequence ID" value="MBE6511462.1"/>
    <property type="molecule type" value="Genomic_DNA"/>
</dbReference>
<proteinExistence type="predicted"/>
<dbReference type="PANTHER" id="PTHR38826:SF5">
    <property type="entry name" value="RIBONUCLEASE VAPC13"/>
    <property type="match status" value="1"/>
</dbReference>
<sequence>MIFVDTSFLVGLLLTNDVNNSRANELINVIDGENLIINNTVLTETINFLSKCKKINQGHVIKDLIDIIINSCNIHFLSSNEYYTAIDLYLHFNGAINYSDCTILKSMESLGINKIVSFDSGFDLVSGISRIF</sequence>
<dbReference type="InterPro" id="IPR052106">
    <property type="entry name" value="PINc/VapC_TA"/>
</dbReference>
<protein>
    <submittedName>
        <fullName evidence="2">Type II toxin-antitoxin system VapC family toxin</fullName>
    </submittedName>
</protein>
<evidence type="ECO:0000313" key="3">
    <source>
        <dbReference type="Proteomes" id="UP000713479"/>
    </source>
</evidence>
<name>A0A8T3VJT4_9EURY</name>
<accession>A0A8T3VJT4</accession>
<dbReference type="Proteomes" id="UP000713479">
    <property type="component" value="Unassembled WGS sequence"/>
</dbReference>
<dbReference type="InterPro" id="IPR029060">
    <property type="entry name" value="PIN-like_dom_sf"/>
</dbReference>
<dbReference type="Pfam" id="PF01850">
    <property type="entry name" value="PIN"/>
    <property type="match status" value="1"/>
</dbReference>